<name>A0ABW3ZL08_9RHOB</name>
<dbReference type="InterPro" id="IPR051935">
    <property type="entry name" value="HSDL2"/>
</dbReference>
<keyword evidence="2" id="KW-0521">NADP</keyword>
<comment type="similarity">
    <text evidence="1">Belongs to the short-chain dehydrogenases/reductases (SDR) family.</text>
</comment>
<dbReference type="SUPFAM" id="SSF55718">
    <property type="entry name" value="SCP-like"/>
    <property type="match status" value="1"/>
</dbReference>
<proteinExistence type="inferred from homology"/>
<evidence type="ECO:0000259" key="4">
    <source>
        <dbReference type="Pfam" id="PF02036"/>
    </source>
</evidence>
<dbReference type="PANTHER" id="PTHR42808:SF3">
    <property type="entry name" value="HYDROXYSTEROID DEHYDROGENASE-LIKE PROTEIN 2"/>
    <property type="match status" value="1"/>
</dbReference>
<dbReference type="EMBL" id="JBHTMU010000025">
    <property type="protein sequence ID" value="MFD1343465.1"/>
    <property type="molecule type" value="Genomic_DNA"/>
</dbReference>
<accession>A0ABW3ZL08</accession>
<protein>
    <submittedName>
        <fullName evidence="5">SCP2 sterol-binding domain-containing protein</fullName>
    </submittedName>
</protein>
<keyword evidence="3" id="KW-0560">Oxidoreductase</keyword>
<evidence type="ECO:0000256" key="2">
    <source>
        <dbReference type="ARBA" id="ARBA00022857"/>
    </source>
</evidence>
<dbReference type="RefSeq" id="WP_386804451.1">
    <property type="nucleotide sequence ID" value="NZ_JBHTMU010000025.1"/>
</dbReference>
<dbReference type="InterPro" id="IPR003033">
    <property type="entry name" value="SCP2_sterol-bd_dom"/>
</dbReference>
<dbReference type="Pfam" id="PF02036">
    <property type="entry name" value="SCP2"/>
    <property type="match status" value="1"/>
</dbReference>
<dbReference type="InterPro" id="IPR036527">
    <property type="entry name" value="SCP2_sterol-bd_dom_sf"/>
</dbReference>
<evidence type="ECO:0000313" key="5">
    <source>
        <dbReference type="EMBL" id="MFD1343465.1"/>
    </source>
</evidence>
<evidence type="ECO:0000256" key="3">
    <source>
        <dbReference type="ARBA" id="ARBA00023002"/>
    </source>
</evidence>
<reference evidence="6" key="1">
    <citation type="journal article" date="2019" name="Int. J. Syst. Evol. Microbiol.">
        <title>The Global Catalogue of Microorganisms (GCM) 10K type strain sequencing project: providing services to taxonomists for standard genome sequencing and annotation.</title>
        <authorList>
            <consortium name="The Broad Institute Genomics Platform"/>
            <consortium name="The Broad Institute Genome Sequencing Center for Infectious Disease"/>
            <person name="Wu L."/>
            <person name="Ma J."/>
        </authorList>
    </citation>
    <scope>NUCLEOTIDE SEQUENCE [LARGE SCALE GENOMIC DNA]</scope>
    <source>
        <strain evidence="6">CCUG 62953</strain>
    </source>
</reference>
<evidence type="ECO:0000313" key="6">
    <source>
        <dbReference type="Proteomes" id="UP001597135"/>
    </source>
</evidence>
<dbReference type="Proteomes" id="UP001597135">
    <property type="component" value="Unassembled WGS sequence"/>
</dbReference>
<comment type="caution">
    <text evidence="5">The sequence shown here is derived from an EMBL/GenBank/DDBJ whole genome shotgun (WGS) entry which is preliminary data.</text>
</comment>
<gene>
    <name evidence="5" type="ORF">ACFQ4E_13635</name>
</gene>
<sequence length="97" mass="10177">MSEYTQEAIKALNEKLGGEGIEGGTAKFDLEGEGSFILDQNGAREGDGDADVTLSAEPDVFRQMFEGDLNPTSAFMSGKLSIDGDMGLAMKLAALLA</sequence>
<dbReference type="Gene3D" id="3.30.1050.10">
    <property type="entry name" value="SCP2 sterol-binding domain"/>
    <property type="match status" value="1"/>
</dbReference>
<organism evidence="5 6">
    <name type="scientific">Litorisediminicola beolgyonensis</name>
    <dbReference type="NCBI Taxonomy" id="1173614"/>
    <lineage>
        <taxon>Bacteria</taxon>
        <taxon>Pseudomonadati</taxon>
        <taxon>Pseudomonadota</taxon>
        <taxon>Alphaproteobacteria</taxon>
        <taxon>Rhodobacterales</taxon>
        <taxon>Paracoccaceae</taxon>
        <taxon>Litorisediminicola</taxon>
    </lineage>
</organism>
<evidence type="ECO:0000256" key="1">
    <source>
        <dbReference type="ARBA" id="ARBA00006484"/>
    </source>
</evidence>
<dbReference type="PANTHER" id="PTHR42808">
    <property type="entry name" value="HYDROXYSTEROID DEHYDROGENASE-LIKE PROTEIN 2"/>
    <property type="match status" value="1"/>
</dbReference>
<feature type="domain" description="SCP2" evidence="4">
    <location>
        <begin position="21"/>
        <end position="96"/>
    </location>
</feature>
<keyword evidence="6" id="KW-1185">Reference proteome</keyword>